<keyword evidence="3" id="KW-1185">Reference proteome</keyword>
<feature type="transmembrane region" description="Helical" evidence="1">
    <location>
        <begin position="7"/>
        <end position="25"/>
    </location>
</feature>
<dbReference type="Proteomes" id="UP000244929">
    <property type="component" value="Chromosome"/>
</dbReference>
<dbReference type="EMBL" id="CP029186">
    <property type="protein sequence ID" value="AWH85532.1"/>
    <property type="molecule type" value="Genomic_DNA"/>
</dbReference>
<gene>
    <name evidence="2" type="ORF">HYN59_10605</name>
</gene>
<keyword evidence="1" id="KW-0812">Transmembrane</keyword>
<evidence type="ECO:0000313" key="3">
    <source>
        <dbReference type="Proteomes" id="UP000244929"/>
    </source>
</evidence>
<name>A0A2S1QYS9_9FLAO</name>
<keyword evidence="1" id="KW-0472">Membrane</keyword>
<sequence>MKAFWNYYITVNIVNCCFSLLVALFSLSAVWFPIIFCTIGIAVGIFTFNVFYKAQYYFYHNLGYTRQRLAFMTFGINLLPGLILLLLIKLFS</sequence>
<evidence type="ECO:0000313" key="2">
    <source>
        <dbReference type="EMBL" id="AWH85532.1"/>
    </source>
</evidence>
<protein>
    <submittedName>
        <fullName evidence="2">Uncharacterized protein</fullName>
    </submittedName>
</protein>
<organism evidence="2 3">
    <name type="scientific">Flavobacterium album</name>
    <dbReference type="NCBI Taxonomy" id="2175091"/>
    <lineage>
        <taxon>Bacteria</taxon>
        <taxon>Pseudomonadati</taxon>
        <taxon>Bacteroidota</taxon>
        <taxon>Flavobacteriia</taxon>
        <taxon>Flavobacteriales</taxon>
        <taxon>Flavobacteriaceae</taxon>
        <taxon>Flavobacterium</taxon>
    </lineage>
</organism>
<accession>A0A2S1QYS9</accession>
<proteinExistence type="predicted"/>
<reference evidence="2 3" key="1">
    <citation type="submission" date="2018-04" db="EMBL/GenBank/DDBJ databases">
        <title>Genome sequencing of Flavobacterium sp. HYN0059.</title>
        <authorList>
            <person name="Yi H."/>
            <person name="Baek C."/>
        </authorList>
    </citation>
    <scope>NUCLEOTIDE SEQUENCE [LARGE SCALE GENOMIC DNA]</scope>
    <source>
        <strain evidence="2 3">HYN0059</strain>
    </source>
</reference>
<evidence type="ECO:0000256" key="1">
    <source>
        <dbReference type="SAM" id="Phobius"/>
    </source>
</evidence>
<keyword evidence="1" id="KW-1133">Transmembrane helix</keyword>
<dbReference type="KEGG" id="falb:HYN59_10605"/>
<feature type="transmembrane region" description="Helical" evidence="1">
    <location>
        <begin position="71"/>
        <end position="91"/>
    </location>
</feature>
<dbReference type="AlphaFoldDB" id="A0A2S1QYS9"/>
<feature type="transmembrane region" description="Helical" evidence="1">
    <location>
        <begin position="31"/>
        <end position="51"/>
    </location>
</feature>